<evidence type="ECO:0000313" key="2">
    <source>
        <dbReference type="EMBL" id="AEV19703.1"/>
    </source>
</evidence>
<evidence type="ECO:0000313" key="3">
    <source>
        <dbReference type="Proteomes" id="UP000005636"/>
    </source>
</evidence>
<feature type="domain" description="MaoC-like" evidence="1">
    <location>
        <begin position="56"/>
        <end position="117"/>
    </location>
</feature>
<organism evidence="2 3">
    <name type="scientific">Geobacillus thermoleovorans CCB_US3_UF5</name>
    <dbReference type="NCBI Taxonomy" id="1111068"/>
    <lineage>
        <taxon>Bacteria</taxon>
        <taxon>Bacillati</taxon>
        <taxon>Bacillota</taxon>
        <taxon>Bacilli</taxon>
        <taxon>Bacillales</taxon>
        <taxon>Anoxybacillaceae</taxon>
        <taxon>Geobacillus</taxon>
        <taxon>Geobacillus thermoleovorans group</taxon>
    </lineage>
</organism>
<dbReference type="Gene3D" id="3.10.129.10">
    <property type="entry name" value="Hotdog Thioesterase"/>
    <property type="match status" value="1"/>
</dbReference>
<reference evidence="2 3" key="1">
    <citation type="submission" date="2011-11" db="EMBL/GenBank/DDBJ databases">
        <title>Complete genome sequence of thermophilic Geobacillus thermoleovorans CCB_US3_UF5.</title>
        <authorList>
            <person name="Muhd Sakaff M.K.L."/>
            <person name="Abdul Rahman A.Y."/>
            <person name="Saito J.A."/>
            <person name="Hou S."/>
            <person name="Alam M."/>
        </authorList>
    </citation>
    <scope>NUCLEOTIDE SEQUENCE [LARGE SCALE GENOMIC DNA]</scope>
    <source>
        <strain evidence="2 3">CCB_US3_UF5</strain>
    </source>
</reference>
<proteinExistence type="predicted"/>
<name>A0ABM5MJI5_GEOTH</name>
<dbReference type="Pfam" id="PF01575">
    <property type="entry name" value="MaoC_dehydratas"/>
    <property type="match status" value="1"/>
</dbReference>
<accession>A0ABM5MJI5</accession>
<dbReference type="EMBL" id="CP003125">
    <property type="protein sequence ID" value="AEV19703.1"/>
    <property type="molecule type" value="Genomic_DNA"/>
</dbReference>
<dbReference type="SUPFAM" id="SSF54637">
    <property type="entry name" value="Thioesterase/thiol ester dehydrase-isomerase"/>
    <property type="match status" value="1"/>
</dbReference>
<protein>
    <submittedName>
        <fullName evidence="2">MaoC domain protein dehydratase</fullName>
    </submittedName>
</protein>
<dbReference type="InterPro" id="IPR029069">
    <property type="entry name" value="HotDog_dom_sf"/>
</dbReference>
<dbReference type="Proteomes" id="UP000005636">
    <property type="component" value="Chromosome"/>
</dbReference>
<sequence>MTVRLNSMRLASATVRAGERSPKLVLCSLPAFPEIFTRCTWMGNTPSGRHLASASHGMLTLSAATGLWMMEPGVVLAFYGIDSLRFVRPVKIGDTIYVESEVKRLTERGEEAGLVTVHQRIVNQREETVVDAVVHVLVAREGNASARA</sequence>
<dbReference type="PANTHER" id="PTHR43664">
    <property type="entry name" value="MONOAMINE OXIDASE-RELATED"/>
    <property type="match status" value="1"/>
</dbReference>
<gene>
    <name evidence="2" type="ORF">GTCCBUS3UF5_23980</name>
</gene>
<dbReference type="InterPro" id="IPR052342">
    <property type="entry name" value="MCH/BMMD"/>
</dbReference>
<dbReference type="PANTHER" id="PTHR43664:SF1">
    <property type="entry name" value="BETA-METHYLMALYL-COA DEHYDRATASE"/>
    <property type="match status" value="1"/>
</dbReference>
<evidence type="ECO:0000259" key="1">
    <source>
        <dbReference type="Pfam" id="PF01575"/>
    </source>
</evidence>
<dbReference type="InterPro" id="IPR002539">
    <property type="entry name" value="MaoC-like_dom"/>
</dbReference>
<keyword evidence="3" id="KW-1185">Reference proteome</keyword>